<dbReference type="SUPFAM" id="SSF47336">
    <property type="entry name" value="ACP-like"/>
    <property type="match status" value="1"/>
</dbReference>
<dbReference type="PANTHER" id="PTHR45527:SF1">
    <property type="entry name" value="FATTY ACID SYNTHASE"/>
    <property type="match status" value="1"/>
</dbReference>
<sequence length="2718" mass="301685">MSLNKLTPAQRAIWAAAQMEPENFRFNACFFLKLGKNINQEALHDALLQLNQEAELQRISLAATEEGPVQFPHFPADALISRHSFADQHQAQSWMERQNQRPFPLDGSVPLLQWHIIALPAGDLLLYGKYHHLVLDGFGQSMLIERLAQIYTSGVQHATCPASEWVTREAYFESLDNYTAGTQHQRDMAFWTAKLDSTEGATTLGKNRSSMAQGLLQARCTLVQDLYRQINTFASEHGLTLPQLLLALFSAYSHRLTGQDIVQLGLAVTGRATLVALKKPAMQANEIPLTLPVAGISDLSQLLRLTRQELALAIKHQQCRNEDIHRAIGLGAPEDKLTKTLINIISFEHDVYFGHEKALCHQFTTGPVADLTLTLFIGADSIELLWDANPENYSATLLDHHAQRLMQFIGWCLTHQRIDCPAETLLLPEDRLAIRQFNANPQDYDLQQTLPARIDRQAQCSPDAIALQFAEETITYSELVQRSERWACGLVAQGVRPGDAVGVYGERSLDMTLALLAIQKAGAAYVPLDPDLPMARLQSQIAQAGIHTLLYWDTPPDIGTAVFALQTRELNDAVPFPLPSVSPDAIAYIIFTSGSTGQPKGVAVSHRAVTNRILWMQAAYPLDAGDRVLQKTPFTFDVSVWEFFWPLTVGARLVIALPGSHKDPRQLIDIIRTTQITTLHFVPPMLDLFLAELDGRPLPSLTRMFCSGEALKLASVTRANQSLPDCRLHNLYGPTEAAIDVSYWDCLPGVAYAGSVPIGYPVANTQLWVLDAQLRPLPPGTVGELYIGGVQVAQGYVNQPELTAERFIPQPDGLIPLAAAGGRLYRTGDLVRLTEHHGLEFLGRLDHQVKIRGLRIELGEIEAQLVALPQVEQALVSTHRDPLGQDRLVGYLVLAERDAAGDSLPEIERQLRTTLPEYMLPAQWVILSALPYLSNGKVNRKALPSPKAVPENGGGELNDQERLVARVWQSVLQRPTLSPDTPFYSLGGDSMLAIRVRSALEKRGYALDLATLFRNPTLRQLAKQLTPAATATTPPASPAPFSLLTPQDRQRLPQGLEDAYPLSAMQKSMAYQAEIEHESSVYRVVTSLTVELPLTLALLQRAIEYTLARHPLLRSSFDLSNYSQPLQLVHQRVTAPLTQAEDLTSLAPEQQRQAVSRWVDQAKYHRFALAEAPCLAFFSHALHPQRFQLSVIEHHVVLDGWSDLLMLDEIVDNYRQLLAGREPQRTELASHYRDFIVAEQQIAADRQAAAFWQSQLSELDPAPLPRPEKTGPTRHKSVRAELPATLANKLGQLVQTHSLPLKALLVAAHLKVQAVLTGQDRVATGLVFNGRLGVQDADKTIGVFLNTLPLALSIEQASFIELAQRIAQFEADAYPYGRYPFTAMQRDYGQEIVLDSYINYMDFHRDWGDENSPISHAYGVADTNFALAVNYLKDPVSQSLSLWFDCNLAQLSEPLCDLLPEYYLQALSQLADAPQQPVFAAALEAGRQQALIREWNRTDVAYEADACAYRQFERQAALNPQREALCCRDDSLSYAELNQLANAMAARLREAGVMPGSLVGICLRRSVTLVASLLAIHKVGAAYVPLDPDYPAERLDYIVKDSQLSCLITQADVPELAAATRIEWPEYRELLRETHQNPPQASFGNDVAYVIYTSGSTGKPKGTLILQKNLTNFLVGMDEAVGCRQEDSLLALTSISFDISILEIFWPLSRGANVVLAPEHQINNLAWHGDTGTVPLEFSLFFFGAAANNERRHEGYQLVLDAARYADSHGFKAVWTPERHFHAFGGLYPNPSVMSAALATVTKRVELRCGSVVAPLHDSLRLAEEWSLVDNLSSGRVGLAFASGWNTNDFALAPDNYPARKAVMLQKLQELRTLWQGGCLHRLNGDGKEVGLTVYPSPVQPQLPIWFTSSGDVATFELAGTYGVNLLTHLLGQDLEQLQQKIAAYRQAWQAAGHAGNGHVTLMIHTFLLPDEQRAKAVAKGPFRDYLRTSTGLLRELSASMGLEFQQDLPQEDLESLLDSAVERYFERSGLFGSPESVLPLLAQLQQAGVDELAGLIDFGIANEQVLEGLQALKQLQSLHRNELRDAPYSFAALLQRHRISIVQSTPSFMAAVMAEPAAVSAMEHLRAILIGGEPFPAGLAQQLSQRLDAAVYNMYGPTETTIWSSVHRLPGKGSQAANRIAIGKPIANTQMLILGPAGHPSPIGVAGELWIGGDGVCQGYLGRPELTAERFALQPAVGQVFYRTGDRALWNASGDIEFVGRIDRQVKVLGHRIELDEIESVISRHPLVQNAAVIAVKQENERYELVAYVEINEAQQQAGDSANTLIAHWGQLWNNAYEERASYEVHHEQDRQFAGWLSSYTGAPIPPNEMREWLNHTLIKLRACDRSHLIDVGVGMGQIMRHLAADSHSYHGLDLSQEALNVARQSLPPALHSAAHITLTQGDAKRLENLAARPDTLVILNSVIQYFPDLGYLKSVLDEALRLTQDDGVIYLGDVRSLDDLTAFHTGVQFYKAAPLARVAEIRQQIKRDREAEKELCLSPRYFQTFNERHGTSRKLQLELKRGQAANELNDFRYDVIVSGRKPAAAPRYLDWQGQPLDSHGLTALTAQLSDENREKHHIVIRNLPNCRLQRDGDLMTLLAEADDDQTKWDIEKRLWEITDPNPLHPEDIASHFEAQGYRVRLTLTPEEGLRLFNLELTLHEAPLTERRQTGVIADSK</sequence>
<dbReference type="InterPro" id="IPR001242">
    <property type="entry name" value="Condensation_dom"/>
</dbReference>
<dbReference type="PATRIC" id="fig|1348660.3.peg.461"/>
<dbReference type="FunFam" id="3.40.50.980:FF:000002">
    <property type="entry name" value="Enterobactin synthetase component F"/>
    <property type="match status" value="1"/>
</dbReference>
<dbReference type="InterPro" id="IPR045851">
    <property type="entry name" value="AMP-bd_C_sf"/>
</dbReference>
<dbReference type="Pfam" id="PF00296">
    <property type="entry name" value="Bac_luciferase"/>
    <property type="match status" value="1"/>
</dbReference>
<dbReference type="Proteomes" id="UP000014900">
    <property type="component" value="Chromosome"/>
</dbReference>
<dbReference type="Gene3D" id="3.30.300.30">
    <property type="match status" value="2"/>
</dbReference>
<dbReference type="FunFam" id="3.40.50.980:FF:000001">
    <property type="entry name" value="Non-ribosomal peptide synthetase"/>
    <property type="match status" value="1"/>
</dbReference>
<dbReference type="InterPro" id="IPR009081">
    <property type="entry name" value="PP-bd_ACP"/>
</dbReference>
<dbReference type="SMART" id="SM00823">
    <property type="entry name" value="PKS_PP"/>
    <property type="match status" value="1"/>
</dbReference>
<dbReference type="InterPro" id="IPR000873">
    <property type="entry name" value="AMP-dep_synth/lig_dom"/>
</dbReference>
<dbReference type="GO" id="GO:0016705">
    <property type="term" value="F:oxidoreductase activity, acting on paired donors, with incorporation or reduction of molecular oxygen"/>
    <property type="evidence" value="ECO:0007669"/>
    <property type="project" value="InterPro"/>
</dbReference>
<dbReference type="PROSITE" id="PS00455">
    <property type="entry name" value="AMP_BINDING"/>
    <property type="match status" value="2"/>
</dbReference>
<dbReference type="InterPro" id="IPR006162">
    <property type="entry name" value="Ppantetheine_attach_site"/>
</dbReference>
<dbReference type="PROSITE" id="PS00012">
    <property type="entry name" value="PHOSPHOPANTETHEINE"/>
    <property type="match status" value="1"/>
</dbReference>
<protein>
    <submittedName>
        <fullName evidence="7">Thioester reductase</fullName>
    </submittedName>
</protein>
<reference evidence="7 8" key="1">
    <citation type="journal article" date="2013" name="Genome Announc.">
        <title>Genome Sequence of Serratia plymuthica Strain S13, an Endophyte with Germination- and Plant-Growth-Promoting Activity from the Flower of Styrian Oil Pumpkin.</title>
        <authorList>
            <person name="Muller H."/>
            <person name="Furnkranz M."/>
            <person name="Grube M."/>
            <person name="Berg G."/>
        </authorList>
    </citation>
    <scope>NUCLEOTIDE SEQUENCE [LARGE SCALE GENOMIC DNA]</scope>
    <source>
        <strain evidence="7">S13</strain>
    </source>
</reference>
<evidence type="ECO:0000256" key="2">
    <source>
        <dbReference type="ARBA" id="ARBA00022450"/>
    </source>
</evidence>
<dbReference type="Pfam" id="PF00668">
    <property type="entry name" value="Condensation"/>
    <property type="match status" value="2"/>
</dbReference>
<dbReference type="SUPFAM" id="SSF51679">
    <property type="entry name" value="Bacterial luciferase-like"/>
    <property type="match status" value="1"/>
</dbReference>
<dbReference type="InterPro" id="IPR029063">
    <property type="entry name" value="SAM-dependent_MTases_sf"/>
</dbReference>
<dbReference type="InterPro" id="IPR020806">
    <property type="entry name" value="PKS_PP-bd"/>
</dbReference>
<feature type="domain" description="Carrier" evidence="6">
    <location>
        <begin position="955"/>
        <end position="1029"/>
    </location>
</feature>
<comment type="cofactor">
    <cofactor evidence="1">
        <name>pantetheine 4'-phosphate</name>
        <dbReference type="ChEBI" id="CHEBI:47942"/>
    </cofactor>
</comment>
<dbReference type="Gene3D" id="3.20.20.30">
    <property type="entry name" value="Luciferase-like domain"/>
    <property type="match status" value="1"/>
</dbReference>
<evidence type="ECO:0000256" key="5">
    <source>
        <dbReference type="SAM" id="MobiDB-lite"/>
    </source>
</evidence>
<dbReference type="NCBIfam" id="NF003417">
    <property type="entry name" value="PRK04813.1"/>
    <property type="match status" value="3"/>
</dbReference>
<evidence type="ECO:0000259" key="6">
    <source>
        <dbReference type="PROSITE" id="PS50075"/>
    </source>
</evidence>
<dbReference type="PANTHER" id="PTHR45527">
    <property type="entry name" value="NONRIBOSOMAL PEPTIDE SYNTHETASE"/>
    <property type="match status" value="1"/>
</dbReference>
<dbReference type="InterPro" id="IPR036661">
    <property type="entry name" value="Luciferase-like_sf"/>
</dbReference>
<dbReference type="InterPro" id="IPR041698">
    <property type="entry name" value="Methyltransf_25"/>
</dbReference>
<dbReference type="InterPro" id="IPR042099">
    <property type="entry name" value="ANL_N_sf"/>
</dbReference>
<feature type="region of interest" description="Disordered" evidence="5">
    <location>
        <begin position="1025"/>
        <end position="1047"/>
    </location>
</feature>
<proteinExistence type="predicted"/>
<dbReference type="Pfam" id="PF00550">
    <property type="entry name" value="PP-binding"/>
    <property type="match status" value="1"/>
</dbReference>
<dbReference type="eggNOG" id="COG2890">
    <property type="taxonomic scope" value="Bacteria"/>
</dbReference>
<dbReference type="GO" id="GO:0031177">
    <property type="term" value="F:phosphopantetheine binding"/>
    <property type="evidence" value="ECO:0007669"/>
    <property type="project" value="InterPro"/>
</dbReference>
<dbReference type="SUPFAM" id="SSF53335">
    <property type="entry name" value="S-adenosyl-L-methionine-dependent methyltransferases"/>
    <property type="match status" value="1"/>
</dbReference>
<dbReference type="Gene3D" id="3.40.50.12780">
    <property type="entry name" value="N-terminal domain of ligase-like"/>
    <property type="match status" value="2"/>
</dbReference>
<dbReference type="GO" id="GO:0044550">
    <property type="term" value="P:secondary metabolite biosynthetic process"/>
    <property type="evidence" value="ECO:0007669"/>
    <property type="project" value="TreeGrafter"/>
</dbReference>
<dbReference type="NCBIfam" id="TIGR04020">
    <property type="entry name" value="seco_metab_LLM"/>
    <property type="match status" value="1"/>
</dbReference>
<dbReference type="PROSITE" id="PS50075">
    <property type="entry name" value="CARRIER"/>
    <property type="match status" value="1"/>
</dbReference>
<dbReference type="FunFam" id="3.40.50.12780:FF:000012">
    <property type="entry name" value="Non-ribosomal peptide synthetase"/>
    <property type="match status" value="1"/>
</dbReference>
<dbReference type="GO" id="GO:0043041">
    <property type="term" value="P:amino acid activation for nonribosomal peptide biosynthetic process"/>
    <property type="evidence" value="ECO:0007669"/>
    <property type="project" value="TreeGrafter"/>
</dbReference>
<dbReference type="InterPro" id="IPR010071">
    <property type="entry name" value="AA_adenyl_dom"/>
</dbReference>
<gene>
    <name evidence="7" type="ORF">M621_02440</name>
</gene>
<dbReference type="InterPro" id="IPR036736">
    <property type="entry name" value="ACP-like_sf"/>
</dbReference>
<dbReference type="Gene3D" id="2.30.38.10">
    <property type="entry name" value="Luciferase, Domain 3"/>
    <property type="match status" value="1"/>
</dbReference>
<dbReference type="HOGENOM" id="CLU_000656_0_0_6"/>
<dbReference type="Gene3D" id="1.10.1200.10">
    <property type="entry name" value="ACP-like"/>
    <property type="match status" value="1"/>
</dbReference>
<dbReference type="FunFam" id="3.30.300.30:FF:000015">
    <property type="entry name" value="Nonribosomal peptide synthase SidD"/>
    <property type="match status" value="1"/>
</dbReference>
<dbReference type="NCBIfam" id="TIGR01733">
    <property type="entry name" value="AA-adenyl-dom"/>
    <property type="match status" value="1"/>
</dbReference>
<dbReference type="SUPFAM" id="SSF52777">
    <property type="entry name" value="CoA-dependent acyltransferases"/>
    <property type="match status" value="4"/>
</dbReference>
<keyword evidence="3" id="KW-0597">Phosphoprotein</keyword>
<dbReference type="Gene3D" id="3.40.50.150">
    <property type="entry name" value="Vaccinia Virus protein VP39"/>
    <property type="match status" value="1"/>
</dbReference>
<dbReference type="eggNOG" id="COG1020">
    <property type="taxonomic scope" value="Bacteria"/>
</dbReference>
<dbReference type="Gene3D" id="3.40.50.980">
    <property type="match status" value="1"/>
</dbReference>
<dbReference type="InterPro" id="IPR020845">
    <property type="entry name" value="AMP-binding_CS"/>
</dbReference>
<evidence type="ECO:0000313" key="7">
    <source>
        <dbReference type="EMBL" id="AGP46752.1"/>
    </source>
</evidence>
<dbReference type="InterPro" id="IPR011251">
    <property type="entry name" value="Luciferase-like_dom"/>
</dbReference>
<feature type="compositionally biased region" description="Low complexity" evidence="5">
    <location>
        <begin position="1025"/>
        <end position="1046"/>
    </location>
</feature>
<evidence type="ECO:0000313" key="8">
    <source>
        <dbReference type="Proteomes" id="UP000014900"/>
    </source>
</evidence>
<dbReference type="SUPFAM" id="SSF56801">
    <property type="entry name" value="Acetyl-CoA synthetase-like"/>
    <property type="match status" value="3"/>
</dbReference>
<dbReference type="EMBL" id="CP006566">
    <property type="protein sequence ID" value="AGP46752.1"/>
    <property type="molecule type" value="Genomic_DNA"/>
</dbReference>
<dbReference type="eggNOG" id="COG2141">
    <property type="taxonomic scope" value="Bacteria"/>
</dbReference>
<dbReference type="Pfam" id="PF13193">
    <property type="entry name" value="AMP-binding_C"/>
    <property type="match status" value="2"/>
</dbReference>
<dbReference type="InterPro" id="IPR025110">
    <property type="entry name" value="AMP-bd_C"/>
</dbReference>
<evidence type="ECO:0000256" key="1">
    <source>
        <dbReference type="ARBA" id="ARBA00001957"/>
    </source>
</evidence>
<keyword evidence="4" id="KW-0949">S-adenosyl-L-methionine</keyword>
<evidence type="ECO:0000256" key="3">
    <source>
        <dbReference type="ARBA" id="ARBA00022553"/>
    </source>
</evidence>
<name>S4YN86_SERPL</name>
<dbReference type="Pfam" id="PF00501">
    <property type="entry name" value="AMP-binding"/>
    <property type="match status" value="3"/>
</dbReference>
<dbReference type="CDD" id="cd02440">
    <property type="entry name" value="AdoMet_MTases"/>
    <property type="match status" value="1"/>
</dbReference>
<dbReference type="InterPro" id="IPR023213">
    <property type="entry name" value="CAT-like_dom_sf"/>
</dbReference>
<dbReference type="Gene3D" id="3.30.559.30">
    <property type="entry name" value="Nonribosomal peptide synthetase, condensation domain"/>
    <property type="match status" value="2"/>
</dbReference>
<dbReference type="Gene3D" id="3.30.559.10">
    <property type="entry name" value="Chloramphenicol acetyltransferase-like domain"/>
    <property type="match status" value="2"/>
</dbReference>
<dbReference type="KEGG" id="sry:M621_02440"/>
<organism evidence="7 8">
    <name type="scientific">Serratia plymuthica S13</name>
    <dbReference type="NCBI Taxonomy" id="1348660"/>
    <lineage>
        <taxon>Bacteria</taxon>
        <taxon>Pseudomonadati</taxon>
        <taxon>Pseudomonadota</taxon>
        <taxon>Gammaproteobacteria</taxon>
        <taxon>Enterobacterales</taxon>
        <taxon>Yersiniaceae</taxon>
        <taxon>Serratia</taxon>
    </lineage>
</organism>
<dbReference type="CDD" id="cd05930">
    <property type="entry name" value="A_NRPS"/>
    <property type="match status" value="1"/>
</dbReference>
<keyword evidence="2" id="KW-0596">Phosphopantetheine</keyword>
<dbReference type="Pfam" id="PF13649">
    <property type="entry name" value="Methyltransf_25"/>
    <property type="match status" value="1"/>
</dbReference>
<dbReference type="GO" id="GO:0005737">
    <property type="term" value="C:cytoplasm"/>
    <property type="evidence" value="ECO:0007669"/>
    <property type="project" value="TreeGrafter"/>
</dbReference>
<evidence type="ECO:0000256" key="4">
    <source>
        <dbReference type="ARBA" id="ARBA00022691"/>
    </source>
</evidence>
<accession>S4YN86</accession>
<dbReference type="InterPro" id="IPR024011">
    <property type="entry name" value="Biosynth_lucif-like_mOase_dom"/>
</dbReference>